<dbReference type="PANTHER" id="PTHR34109">
    <property type="entry name" value="BNAUNNG04460D PROTEIN-RELATED"/>
    <property type="match status" value="1"/>
</dbReference>
<dbReference type="Pfam" id="PF00903">
    <property type="entry name" value="Glyoxalase"/>
    <property type="match status" value="1"/>
</dbReference>
<proteinExistence type="predicted"/>
<sequence length="183" mass="19998">MGFSSDTRASRPAPLGSSFIPFSGAYQMSAVAGGNVIPWLRYRNAFVAIDWLQSAFGFEPEVIHAEGHVVHHARLNCGSGQVILGSAEDGTAWDRHMVQPDETGGRETQSCWVVVDDVDTHYRHSVAAGAEVVIPLADQAYGGRGYACRDIEGHLWWFGSHDPLEQPTLNRPSASGGQRKYHH</sequence>
<accession>A0A6J4LQP7</accession>
<evidence type="ECO:0000313" key="2">
    <source>
        <dbReference type="EMBL" id="CAA9338954.1"/>
    </source>
</evidence>
<dbReference type="InterPro" id="IPR004360">
    <property type="entry name" value="Glyas_Fos-R_dOase_dom"/>
</dbReference>
<dbReference type="AlphaFoldDB" id="A0A6J4LQP7"/>
<dbReference type="SUPFAM" id="SSF54593">
    <property type="entry name" value="Glyoxalase/Bleomycin resistance protein/Dihydroxybiphenyl dioxygenase"/>
    <property type="match status" value="1"/>
</dbReference>
<organism evidence="2">
    <name type="scientific">uncultured Lysobacter sp</name>
    <dbReference type="NCBI Taxonomy" id="271060"/>
    <lineage>
        <taxon>Bacteria</taxon>
        <taxon>Pseudomonadati</taxon>
        <taxon>Pseudomonadota</taxon>
        <taxon>Gammaproteobacteria</taxon>
        <taxon>Lysobacterales</taxon>
        <taxon>Lysobacteraceae</taxon>
        <taxon>Lysobacter</taxon>
        <taxon>environmental samples</taxon>
    </lineage>
</organism>
<dbReference type="Gene3D" id="3.30.720.120">
    <property type="match status" value="1"/>
</dbReference>
<name>A0A6J4LQP7_9GAMM</name>
<reference evidence="2" key="1">
    <citation type="submission" date="2020-02" db="EMBL/GenBank/DDBJ databases">
        <authorList>
            <person name="Meier V. D."/>
        </authorList>
    </citation>
    <scope>NUCLEOTIDE SEQUENCE</scope>
    <source>
        <strain evidence="2">AVDCRST_MAG71</strain>
    </source>
</reference>
<dbReference type="EMBL" id="CADCUA010000498">
    <property type="protein sequence ID" value="CAA9338954.1"/>
    <property type="molecule type" value="Genomic_DNA"/>
</dbReference>
<protein>
    <recommendedName>
        <fullName evidence="1">VOC domain-containing protein</fullName>
    </recommendedName>
</protein>
<gene>
    <name evidence="2" type="ORF">AVDCRST_MAG71-2179</name>
</gene>
<dbReference type="PANTHER" id="PTHR34109:SF1">
    <property type="entry name" value="VOC DOMAIN-CONTAINING PROTEIN"/>
    <property type="match status" value="1"/>
</dbReference>
<dbReference type="InterPro" id="IPR037523">
    <property type="entry name" value="VOC_core"/>
</dbReference>
<dbReference type="InterPro" id="IPR029068">
    <property type="entry name" value="Glyas_Bleomycin-R_OHBP_Dase"/>
</dbReference>
<evidence type="ECO:0000259" key="1">
    <source>
        <dbReference type="PROSITE" id="PS51819"/>
    </source>
</evidence>
<feature type="domain" description="VOC" evidence="1">
    <location>
        <begin position="33"/>
        <end position="161"/>
    </location>
</feature>
<dbReference type="PROSITE" id="PS51819">
    <property type="entry name" value="VOC"/>
    <property type="match status" value="1"/>
</dbReference>
<dbReference type="Gene3D" id="3.30.720.110">
    <property type="match status" value="1"/>
</dbReference>